<gene>
    <name evidence="1" type="ORF">PRRU23_24240</name>
</gene>
<proteinExistence type="predicted"/>
<dbReference type="EMBL" id="BPTR01000001">
    <property type="protein sequence ID" value="GJG28724.1"/>
    <property type="molecule type" value="Genomic_DNA"/>
</dbReference>
<dbReference type="Proteomes" id="UP000887043">
    <property type="component" value="Unassembled WGS sequence"/>
</dbReference>
<name>A0AA37HZ55_SEGBR</name>
<evidence type="ECO:0000313" key="1">
    <source>
        <dbReference type="EMBL" id="GJG28724.1"/>
    </source>
</evidence>
<comment type="caution">
    <text evidence="1">The sequence shown here is derived from an EMBL/GenBank/DDBJ whole genome shotgun (WGS) entry which is preliminary data.</text>
</comment>
<organism evidence="1 2">
    <name type="scientific">Segatella bryantii</name>
    <name type="common">Prevotella bryantii</name>
    <dbReference type="NCBI Taxonomy" id="77095"/>
    <lineage>
        <taxon>Bacteria</taxon>
        <taxon>Pseudomonadati</taxon>
        <taxon>Bacteroidota</taxon>
        <taxon>Bacteroidia</taxon>
        <taxon>Bacteroidales</taxon>
        <taxon>Prevotellaceae</taxon>
        <taxon>Segatella</taxon>
    </lineage>
</organism>
<sequence length="49" mass="5619">MIAGTGKRRILMDMKDKDWQDMKWENGVLTIKGEGNPHVGKDPYIVTLM</sequence>
<accession>A0AA37HZ55</accession>
<reference evidence="1" key="1">
    <citation type="submission" date="2021-08" db="EMBL/GenBank/DDBJ databases">
        <title>Prevotella lacticifex sp. nov., isolated from rumen of cow.</title>
        <authorList>
            <person name="Shinkai T."/>
            <person name="Ikeyama N."/>
            <person name="Kumagai M."/>
            <person name="Ohmori H."/>
            <person name="Sakamoto M."/>
            <person name="Ohkuma M."/>
            <person name="Mitsumori M."/>
        </authorList>
    </citation>
    <scope>NUCLEOTIDE SEQUENCE</scope>
    <source>
        <strain evidence="1">DSM 11371</strain>
    </source>
</reference>
<dbReference type="AlphaFoldDB" id="A0AA37HZ55"/>
<evidence type="ECO:0000313" key="2">
    <source>
        <dbReference type="Proteomes" id="UP000887043"/>
    </source>
</evidence>
<protein>
    <submittedName>
        <fullName evidence="1">Uncharacterized protein</fullName>
    </submittedName>
</protein>